<name>A0A2H6BM23_MICAE</name>
<organism evidence="1 2">
    <name type="scientific">Microcystis aeruginosa NIES-298</name>
    <dbReference type="NCBI Taxonomy" id="449468"/>
    <lineage>
        <taxon>Bacteria</taxon>
        <taxon>Bacillati</taxon>
        <taxon>Cyanobacteriota</taxon>
        <taxon>Cyanophyceae</taxon>
        <taxon>Oscillatoriophycideae</taxon>
        <taxon>Chroococcales</taxon>
        <taxon>Microcystaceae</taxon>
        <taxon>Microcystis</taxon>
    </lineage>
</organism>
<proteinExistence type="predicted"/>
<dbReference type="EMBL" id="BEYQ01000001">
    <property type="protein sequence ID" value="GBD51228.1"/>
    <property type="molecule type" value="Genomic_DNA"/>
</dbReference>
<evidence type="ECO:0000313" key="2">
    <source>
        <dbReference type="Proteomes" id="UP000236321"/>
    </source>
</evidence>
<dbReference type="RefSeq" id="WP_002785471.1">
    <property type="nucleotide sequence ID" value="NZ_BEIU01000020.1"/>
</dbReference>
<dbReference type="Proteomes" id="UP000236321">
    <property type="component" value="Unassembled WGS sequence"/>
</dbReference>
<gene>
    <name evidence="1" type="ORF">BGM30_03210</name>
</gene>
<dbReference type="AlphaFoldDB" id="A0A2H6BM23"/>
<reference evidence="2" key="1">
    <citation type="submission" date="2017-12" db="EMBL/GenBank/DDBJ databases">
        <title>Improved Draft Genome Sequence of Microcystis aeruginosa NIES-298, a Microcystin-Producing Cyanobacterium from Lake Kasumigaura, Japan.</title>
        <authorList>
            <person name="Yamaguchi H."/>
            <person name="Suzuki S."/>
            <person name="Kawachi M."/>
        </authorList>
    </citation>
    <scope>NUCLEOTIDE SEQUENCE [LARGE SCALE GENOMIC DNA]</scope>
    <source>
        <strain evidence="2">NIES-298</strain>
    </source>
</reference>
<sequence>MSESLKQQRQAPSLKLIEILEDGSAKTFIYEDPEKKNKSSFIARIKAKIQQKLRPSAN</sequence>
<comment type="caution">
    <text evidence="1">The sequence shown here is derived from an EMBL/GenBank/DDBJ whole genome shotgun (WGS) entry which is preliminary data.</text>
</comment>
<accession>A0A2H6BM23</accession>
<evidence type="ECO:0000313" key="1">
    <source>
        <dbReference type="EMBL" id="GBD51228.1"/>
    </source>
</evidence>
<protein>
    <submittedName>
        <fullName evidence="1">Uncharacterized protein</fullName>
    </submittedName>
</protein>